<dbReference type="InterPro" id="IPR036415">
    <property type="entry name" value="Lamin_tail_dom_sf"/>
</dbReference>
<dbReference type="Pfam" id="PF00932">
    <property type="entry name" value="LTD"/>
    <property type="match status" value="1"/>
</dbReference>
<evidence type="ECO:0000313" key="3">
    <source>
        <dbReference type="Proteomes" id="UP000253410"/>
    </source>
</evidence>
<dbReference type="RefSeq" id="WP_113615869.1">
    <property type="nucleotide sequence ID" value="NZ_QFFJ01000001.1"/>
</dbReference>
<protein>
    <recommendedName>
        <fullName evidence="1">LTD domain-containing protein</fullName>
    </recommendedName>
</protein>
<dbReference type="OrthoDB" id="9758406at2"/>
<name>A0A365Y4P3_9BACT</name>
<feature type="domain" description="LTD" evidence="1">
    <location>
        <begin position="14"/>
        <end position="136"/>
    </location>
</feature>
<dbReference type="PROSITE" id="PS51841">
    <property type="entry name" value="LTD"/>
    <property type="match status" value="1"/>
</dbReference>
<gene>
    <name evidence="2" type="ORF">DF182_12105</name>
</gene>
<proteinExistence type="predicted"/>
<keyword evidence="3" id="KW-1185">Reference proteome</keyword>
<dbReference type="InterPro" id="IPR001322">
    <property type="entry name" value="Lamin_tail_dom"/>
</dbReference>
<dbReference type="Proteomes" id="UP000253410">
    <property type="component" value="Unassembled WGS sequence"/>
</dbReference>
<dbReference type="AlphaFoldDB" id="A0A365Y4P3"/>
<sequence length="565" mass="61838">MLIPIVCISLLGQVTLSATDTTTPALYDVVIHEMMLKPAPVAGLPPFEYVELRNRSSRPVQLQNWILAVNKREALLPACLLPPDSLLVLCAPAAADSFRAARVLAVPKFPSLPDDTGLIVLYNNNRQVVHAISYTPSWYGATVPKGGRSLEMLDPSLPCGSKINWAASSAAAGGTPGQYNAAARTVTDDTFPDLYFAEMPDSLHLLLHFSKTLDSLKAAVADKYRISRGTVTAVTVLPPLFNIVSLQLSTSIDSGTVIVTGVTDCQGKESRLKNTLSFARPQLPDTMDLVISELLLYPPDGTPEFIELYNRSRKAIDLQTVFLCARKADGRQGPWKKVCSGPRLLMPGNFLAITTVADRLCYYYTCRLPENIQEVSSLPQLPREEGGLQLLRRDSLVIDAVRYMSSWHFPLSAQLKGVSLERLDYNRPATLADNWQSVAASDGYATPGYTGSRQLADGTPTTVTLGPAVFSPDSPGPEGRATLCFELPGSGWVGNVTIFNAAGRPVRYLVRNTTLGNKGCFYWDGFEENKVLLPPGVYIFLIEIFDLKGQVKRWRQSLVMARKLN</sequence>
<dbReference type="Gene3D" id="2.60.40.4070">
    <property type="match status" value="1"/>
</dbReference>
<comment type="caution">
    <text evidence="2">The sequence shown here is derived from an EMBL/GenBank/DDBJ whole genome shotgun (WGS) entry which is preliminary data.</text>
</comment>
<organism evidence="2 3">
    <name type="scientific">Chitinophaga flava</name>
    <dbReference type="NCBI Taxonomy" id="2259036"/>
    <lineage>
        <taxon>Bacteria</taxon>
        <taxon>Pseudomonadati</taxon>
        <taxon>Bacteroidota</taxon>
        <taxon>Chitinophagia</taxon>
        <taxon>Chitinophagales</taxon>
        <taxon>Chitinophagaceae</taxon>
        <taxon>Chitinophaga</taxon>
    </lineage>
</organism>
<evidence type="ECO:0000313" key="2">
    <source>
        <dbReference type="EMBL" id="RBL93271.1"/>
    </source>
</evidence>
<dbReference type="SUPFAM" id="SSF74853">
    <property type="entry name" value="Lamin A/C globular tail domain"/>
    <property type="match status" value="1"/>
</dbReference>
<evidence type="ECO:0000259" key="1">
    <source>
        <dbReference type="PROSITE" id="PS51841"/>
    </source>
</evidence>
<dbReference type="EMBL" id="QFFJ01000001">
    <property type="protein sequence ID" value="RBL93271.1"/>
    <property type="molecule type" value="Genomic_DNA"/>
</dbReference>
<reference evidence="2 3" key="1">
    <citation type="submission" date="2018-05" db="EMBL/GenBank/DDBJ databases">
        <title>Chitinophaga sp. K3CV102501T nov., isolated from isolated from a monsoon evergreen broad-leaved forest soil.</title>
        <authorList>
            <person name="Lv Y."/>
        </authorList>
    </citation>
    <scope>NUCLEOTIDE SEQUENCE [LARGE SCALE GENOMIC DNA]</scope>
    <source>
        <strain evidence="2 3">GDMCC 1.1325</strain>
    </source>
</reference>
<accession>A0A365Y4P3</accession>